<dbReference type="Proteomes" id="UP000192448">
    <property type="component" value="Unassembled WGS sequence"/>
</dbReference>
<dbReference type="InterPro" id="IPR050312">
    <property type="entry name" value="IolE/XylAMocC-like"/>
</dbReference>
<evidence type="ECO:0000313" key="3">
    <source>
        <dbReference type="Proteomes" id="UP000192448"/>
    </source>
</evidence>
<dbReference type="Pfam" id="PF01261">
    <property type="entry name" value="AP_endonuc_2"/>
    <property type="match status" value="1"/>
</dbReference>
<dbReference type="OrthoDB" id="9787068at2"/>
<feature type="domain" description="Xylose isomerase-like TIM barrel" evidence="1">
    <location>
        <begin position="23"/>
        <end position="254"/>
    </location>
</feature>
<dbReference type="GO" id="GO:0016853">
    <property type="term" value="F:isomerase activity"/>
    <property type="evidence" value="ECO:0007669"/>
    <property type="project" value="UniProtKB-KW"/>
</dbReference>
<dbReference type="SUPFAM" id="SSF51658">
    <property type="entry name" value="Xylose isomerase-like"/>
    <property type="match status" value="1"/>
</dbReference>
<dbReference type="EMBL" id="MVHF01000002">
    <property type="protein sequence ID" value="ORA39173.1"/>
    <property type="molecule type" value="Genomic_DNA"/>
</dbReference>
<evidence type="ECO:0000313" key="2">
    <source>
        <dbReference type="EMBL" id="ORA39173.1"/>
    </source>
</evidence>
<name>A0A1X0BA31_9MYCO</name>
<protein>
    <submittedName>
        <fullName evidence="2">Xylose isomerase</fullName>
    </submittedName>
</protein>
<keyword evidence="3" id="KW-1185">Reference proteome</keyword>
<comment type="caution">
    <text evidence="2">The sequence shown here is derived from an EMBL/GenBank/DDBJ whole genome shotgun (WGS) entry which is preliminary data.</text>
</comment>
<dbReference type="STRING" id="1927124.BST13_02580"/>
<dbReference type="AlphaFoldDB" id="A0A1X0BA31"/>
<gene>
    <name evidence="2" type="ORF">BST13_02580</name>
</gene>
<proteinExistence type="predicted"/>
<dbReference type="PANTHER" id="PTHR12110">
    <property type="entry name" value="HYDROXYPYRUVATE ISOMERASE"/>
    <property type="match status" value="1"/>
</dbReference>
<keyword evidence="2" id="KW-0413">Isomerase</keyword>
<dbReference type="PANTHER" id="PTHR12110:SF52">
    <property type="entry name" value="XYLOSE ISOMERASE"/>
    <property type="match status" value="1"/>
</dbReference>
<accession>A0A1X0BA31</accession>
<dbReference type="Gene3D" id="3.20.20.150">
    <property type="entry name" value="Divalent-metal-dependent TIM barrel enzymes"/>
    <property type="match status" value="1"/>
</dbReference>
<dbReference type="RefSeq" id="WP_083160312.1">
    <property type="nucleotide sequence ID" value="NZ_MVHF01000002.1"/>
</dbReference>
<organism evidence="2 3">
    <name type="scientific">Mycobacterium aquaticum</name>
    <dbReference type="NCBI Taxonomy" id="1927124"/>
    <lineage>
        <taxon>Bacteria</taxon>
        <taxon>Bacillati</taxon>
        <taxon>Actinomycetota</taxon>
        <taxon>Actinomycetes</taxon>
        <taxon>Mycobacteriales</taxon>
        <taxon>Mycobacteriaceae</taxon>
        <taxon>Mycobacterium</taxon>
    </lineage>
</organism>
<evidence type="ECO:0000259" key="1">
    <source>
        <dbReference type="Pfam" id="PF01261"/>
    </source>
</evidence>
<reference evidence="2 3" key="1">
    <citation type="submission" date="2017-02" db="EMBL/GenBank/DDBJ databases">
        <title>The new phylogeny of genus Mycobacterium.</title>
        <authorList>
            <person name="Tortoli E."/>
            <person name="Trovato A."/>
            <person name="Cirillo D.M."/>
        </authorList>
    </citation>
    <scope>NUCLEOTIDE SEQUENCE [LARGE SCALE GENOMIC DNA]</scope>
    <source>
        <strain evidence="2 3">RW6</strain>
    </source>
</reference>
<dbReference type="InterPro" id="IPR036237">
    <property type="entry name" value="Xyl_isomerase-like_sf"/>
</dbReference>
<dbReference type="InterPro" id="IPR013022">
    <property type="entry name" value="Xyl_isomerase-like_TIM-brl"/>
</dbReference>
<sequence>MDLRDASLNSVTVKGTPADQVVDLALTNGFGGVGLWRDTLEGQNLASLRRRATAEGIAVTSVCRGGMFTHTDLSRADAIHEDNCRAVEQAHDLGAECLVLVCGPVVQPGITVSRSQIADGIAALEPVARAAQVRLAVEPMHPMMAASRSAITSLQEATALVRAIGSEWVGLAIDAYHVWWDHRLDTELDAAAGLMASIQVADWVSPICDELDSRAMPGDGCIDLTGFIGLARQAGYRGLVEIEVLSRRWWAQSAQTTAAAAAAAAAAL</sequence>